<dbReference type="SUPFAM" id="SSF53697">
    <property type="entry name" value="SIS domain"/>
    <property type="match status" value="1"/>
</dbReference>
<dbReference type="WBParaSite" id="PEQ_0000744601-mRNA-1">
    <property type="protein sequence ID" value="PEQ_0000744601-mRNA-1"/>
    <property type="gene ID" value="PEQ_0000744601"/>
</dbReference>
<evidence type="ECO:0000313" key="1">
    <source>
        <dbReference type="Proteomes" id="UP000887564"/>
    </source>
</evidence>
<reference evidence="2" key="1">
    <citation type="submission" date="2022-11" db="UniProtKB">
        <authorList>
            <consortium name="WormBaseParasite"/>
        </authorList>
    </citation>
    <scope>IDENTIFICATION</scope>
</reference>
<dbReference type="PANTHER" id="PTHR10937:SF0">
    <property type="entry name" value="GLUTAMINE--FRUCTOSE-6-PHOSPHATE TRANSAMINASE (ISOMERIZING)"/>
    <property type="match status" value="1"/>
</dbReference>
<dbReference type="GO" id="GO:0006002">
    <property type="term" value="P:fructose 6-phosphate metabolic process"/>
    <property type="evidence" value="ECO:0007669"/>
    <property type="project" value="TreeGrafter"/>
</dbReference>
<sequence length="93" mass="10349">MFALSMSADRISMQSRRADIVKSLKALPDQIREVLKLDSQVLEIAKKLHKEKSLLIMGRGFNFATCLEGALKVKVTFCLLLGSSLCIRLPIVT</sequence>
<keyword evidence="1" id="KW-1185">Reference proteome</keyword>
<dbReference type="GO" id="GO:0097367">
    <property type="term" value="F:carbohydrate derivative binding"/>
    <property type="evidence" value="ECO:0007669"/>
    <property type="project" value="InterPro"/>
</dbReference>
<protein>
    <submittedName>
        <fullName evidence="2">SIS domain-containing protein</fullName>
    </submittedName>
</protein>
<dbReference type="GO" id="GO:0006487">
    <property type="term" value="P:protein N-linked glycosylation"/>
    <property type="evidence" value="ECO:0007669"/>
    <property type="project" value="TreeGrafter"/>
</dbReference>
<organism evidence="1 2">
    <name type="scientific">Parascaris equorum</name>
    <name type="common">Equine roundworm</name>
    <dbReference type="NCBI Taxonomy" id="6256"/>
    <lineage>
        <taxon>Eukaryota</taxon>
        <taxon>Metazoa</taxon>
        <taxon>Ecdysozoa</taxon>
        <taxon>Nematoda</taxon>
        <taxon>Chromadorea</taxon>
        <taxon>Rhabditida</taxon>
        <taxon>Spirurina</taxon>
        <taxon>Ascaridomorpha</taxon>
        <taxon>Ascaridoidea</taxon>
        <taxon>Ascarididae</taxon>
        <taxon>Parascaris</taxon>
    </lineage>
</organism>
<name>A0A914RMC1_PAREQ</name>
<dbReference type="GO" id="GO:0006047">
    <property type="term" value="P:UDP-N-acetylglucosamine metabolic process"/>
    <property type="evidence" value="ECO:0007669"/>
    <property type="project" value="TreeGrafter"/>
</dbReference>
<evidence type="ECO:0000313" key="2">
    <source>
        <dbReference type="WBParaSite" id="PEQ_0000744601-mRNA-1"/>
    </source>
</evidence>
<dbReference type="InterPro" id="IPR046348">
    <property type="entry name" value="SIS_dom_sf"/>
</dbReference>
<accession>A0A914RMC1</accession>
<dbReference type="Proteomes" id="UP000887564">
    <property type="component" value="Unplaced"/>
</dbReference>
<dbReference type="PANTHER" id="PTHR10937">
    <property type="entry name" value="GLUCOSAMINE--FRUCTOSE-6-PHOSPHATE AMINOTRANSFERASE, ISOMERIZING"/>
    <property type="match status" value="1"/>
</dbReference>
<dbReference type="GO" id="GO:0004360">
    <property type="term" value="F:glutamine-fructose-6-phosphate transaminase (isomerizing) activity"/>
    <property type="evidence" value="ECO:0007669"/>
    <property type="project" value="TreeGrafter"/>
</dbReference>
<dbReference type="Gene3D" id="3.40.50.10490">
    <property type="entry name" value="Glucose-6-phosphate isomerase like protein, domain 1"/>
    <property type="match status" value="1"/>
</dbReference>
<dbReference type="AlphaFoldDB" id="A0A914RMC1"/>
<proteinExistence type="predicted"/>